<keyword evidence="2" id="KW-1185">Reference proteome</keyword>
<protein>
    <submittedName>
        <fullName evidence="1">Glycoside hydrolase</fullName>
    </submittedName>
</protein>
<dbReference type="EMBL" id="BPLF01000004">
    <property type="protein sequence ID" value="GIX64927.1"/>
    <property type="molecule type" value="Genomic_DNA"/>
</dbReference>
<keyword evidence="1" id="KW-0378">Hydrolase</keyword>
<organism evidence="1 2">
    <name type="scientific">Babesia caballi</name>
    <dbReference type="NCBI Taxonomy" id="5871"/>
    <lineage>
        <taxon>Eukaryota</taxon>
        <taxon>Sar</taxon>
        <taxon>Alveolata</taxon>
        <taxon>Apicomplexa</taxon>
        <taxon>Aconoidasida</taxon>
        <taxon>Piroplasmida</taxon>
        <taxon>Babesiidae</taxon>
        <taxon>Babesia</taxon>
    </lineage>
</organism>
<name>A0AAV4LXI1_BABCB</name>
<comment type="caution">
    <text evidence="1">The sequence shown here is derived from an EMBL/GenBank/DDBJ whole genome shotgun (WGS) entry which is preliminary data.</text>
</comment>
<dbReference type="GO" id="GO:0016787">
    <property type="term" value="F:hydrolase activity"/>
    <property type="evidence" value="ECO:0007669"/>
    <property type="project" value="UniProtKB-KW"/>
</dbReference>
<dbReference type="RefSeq" id="XP_067716996.1">
    <property type="nucleotide sequence ID" value="XM_067860895.1"/>
</dbReference>
<dbReference type="AlphaFoldDB" id="A0AAV4LXI1"/>
<gene>
    <name evidence="1" type="ORF">BcabD6B2_43620</name>
</gene>
<accession>A0AAV4LXI1</accession>
<reference evidence="1 2" key="1">
    <citation type="submission" date="2021-06" db="EMBL/GenBank/DDBJ databases">
        <title>Genome sequence of Babesia caballi.</title>
        <authorList>
            <person name="Yamagishi J."/>
            <person name="Kidaka T."/>
            <person name="Ochi A."/>
        </authorList>
    </citation>
    <scope>NUCLEOTIDE SEQUENCE [LARGE SCALE GENOMIC DNA]</scope>
    <source>
        <strain evidence="1">USDA-D6B2</strain>
    </source>
</reference>
<dbReference type="GeneID" id="94196408"/>
<dbReference type="Proteomes" id="UP001497744">
    <property type="component" value="Unassembled WGS sequence"/>
</dbReference>
<sequence length="306" mass="32567">MPTVIQLLNPTKPIEKADDKVQHGVANLILCHVRGKNAGAGNFGGTSITKLSTIIPNELLKSIGQLGNETGTTRSQSLNNLINIHTSPGCRVSNVTEKFRNFAGEGLDRLLTLTTRILPILPRHPQDSVDGLLQVGRGVQKRGRSFLSLVKLTGFTEAYIRQEGFEGLLILSSGATAAVDFMLSPARVTTAIRSAPPVQVTQPEVEHGHDAQEYEGAVSVLVSSKGVPRFADGIVRGLVVRTANASVLSDKLLQSVGKLGDGTAGWSTPGDVAKVGFEHKGFSGVLLRRRLKPTSSLAEYATNFTG</sequence>
<proteinExistence type="predicted"/>
<evidence type="ECO:0000313" key="2">
    <source>
        <dbReference type="Proteomes" id="UP001497744"/>
    </source>
</evidence>
<evidence type="ECO:0000313" key="1">
    <source>
        <dbReference type="EMBL" id="GIX64927.1"/>
    </source>
</evidence>